<name>A0A813CZD6_POLGL</name>
<feature type="compositionally biased region" description="Basic and acidic residues" evidence="1">
    <location>
        <begin position="82"/>
        <end position="114"/>
    </location>
</feature>
<evidence type="ECO:0000313" key="3">
    <source>
        <dbReference type="Proteomes" id="UP000654075"/>
    </source>
</evidence>
<dbReference type="AlphaFoldDB" id="A0A813CZD6"/>
<sequence length="344" mass="39531">MPEPSSPMFAVKAETGLEVTPAKIVLADGRKRRLIRKTSLDEVKHEFWAPIKCEPGVQSVKEEKEEWPTDVKPEDVKDEMIEAKEELSESESVKPEDVKDELYEEVKDEIKEEVKEESDEDEELYDSSKVKSEVKEECKEEVKQEPGVYDSNWIKSECKEEFKTKVKKEPTIKREPPDGFSEARQDTPGKRQAKFASNVAGVWWTESSKSWEYALRDKGKYLERGKVKAKDASEAEIFGARAEAEEKMNKLNEKYGLPCCIWGADKEVKSASELVQRESGVLGVTWRPTEGCWLTQVNINCRNTLLRVRPKDETPEEVERCLQECVAAMRELKARKACEEKRKT</sequence>
<gene>
    <name evidence="2" type="ORF">PGLA1383_LOCUS21</name>
</gene>
<evidence type="ECO:0000313" key="2">
    <source>
        <dbReference type="EMBL" id="CAE8580987.1"/>
    </source>
</evidence>
<feature type="compositionally biased region" description="Basic and acidic residues" evidence="1">
    <location>
        <begin position="165"/>
        <end position="189"/>
    </location>
</feature>
<proteinExistence type="predicted"/>
<reference evidence="2" key="1">
    <citation type="submission" date="2021-02" db="EMBL/GenBank/DDBJ databases">
        <authorList>
            <person name="Dougan E. K."/>
            <person name="Rhodes N."/>
            <person name="Thang M."/>
            <person name="Chan C."/>
        </authorList>
    </citation>
    <scope>NUCLEOTIDE SEQUENCE</scope>
</reference>
<dbReference type="Proteomes" id="UP000654075">
    <property type="component" value="Unassembled WGS sequence"/>
</dbReference>
<keyword evidence="3" id="KW-1185">Reference proteome</keyword>
<feature type="compositionally biased region" description="Acidic residues" evidence="1">
    <location>
        <begin position="115"/>
        <end position="125"/>
    </location>
</feature>
<comment type="caution">
    <text evidence="2">The sequence shown here is derived from an EMBL/GenBank/DDBJ whole genome shotgun (WGS) entry which is preliminary data.</text>
</comment>
<dbReference type="EMBL" id="CAJNNV010000004">
    <property type="protein sequence ID" value="CAE8580987.1"/>
    <property type="molecule type" value="Genomic_DNA"/>
</dbReference>
<protein>
    <submittedName>
        <fullName evidence="2">Uncharacterized protein</fullName>
    </submittedName>
</protein>
<feature type="region of interest" description="Disordered" evidence="1">
    <location>
        <begin position="165"/>
        <end position="192"/>
    </location>
</feature>
<accession>A0A813CZD6</accession>
<evidence type="ECO:0000256" key="1">
    <source>
        <dbReference type="SAM" id="MobiDB-lite"/>
    </source>
</evidence>
<organism evidence="2 3">
    <name type="scientific">Polarella glacialis</name>
    <name type="common">Dinoflagellate</name>
    <dbReference type="NCBI Taxonomy" id="89957"/>
    <lineage>
        <taxon>Eukaryota</taxon>
        <taxon>Sar</taxon>
        <taxon>Alveolata</taxon>
        <taxon>Dinophyceae</taxon>
        <taxon>Suessiales</taxon>
        <taxon>Suessiaceae</taxon>
        <taxon>Polarella</taxon>
    </lineage>
</organism>
<feature type="region of interest" description="Disordered" evidence="1">
    <location>
        <begin position="82"/>
        <end position="130"/>
    </location>
</feature>